<organism evidence="3 4">
    <name type="scientific">Streptomyces oryzae</name>
    <dbReference type="NCBI Taxonomy" id="1434886"/>
    <lineage>
        <taxon>Bacteria</taxon>
        <taxon>Bacillati</taxon>
        <taxon>Actinomycetota</taxon>
        <taxon>Actinomycetes</taxon>
        <taxon>Kitasatosporales</taxon>
        <taxon>Streptomycetaceae</taxon>
        <taxon>Streptomyces</taxon>
    </lineage>
</organism>
<name>A0ABS3X557_9ACTN</name>
<reference evidence="3 4" key="1">
    <citation type="submission" date="2020-11" db="EMBL/GenBank/DDBJ databases">
        <title>Streptomyces spirodelae sp. nov., isolated from duckweed.</title>
        <authorList>
            <person name="Saimee Y."/>
            <person name="Duangmal K."/>
        </authorList>
    </citation>
    <scope>NUCLEOTIDE SEQUENCE [LARGE SCALE GENOMIC DNA]</scope>
    <source>
        <strain evidence="3 4">S16-07</strain>
    </source>
</reference>
<protein>
    <submittedName>
        <fullName evidence="3">Universal stress protein</fullName>
    </submittedName>
</protein>
<comment type="similarity">
    <text evidence="1">Belongs to the universal stress protein A family.</text>
</comment>
<dbReference type="Gene3D" id="3.40.50.620">
    <property type="entry name" value="HUPs"/>
    <property type="match status" value="2"/>
</dbReference>
<sequence>MRDMAHVVTAGVDGTPQSAAAARWAAREAVARNASLRLVHVQVAESALDQMVVPDEDDATRQRAEQLVQAAAVELAARFPGLSLDTRTTVGEPAWVLTELSRTSDVVVIGSRGLSSLGGFLVGSVALPTVAHVQCPVVLVRTDTDSPSRDEALATGPGDQADTSRRIVAGVDVRHPCDELFAFAFEAAQRRSVPLEIRHGWEPRPYYGARPMPLAGLALEDLLDERADALAKMMQPWCEKFPGVEVDARAVLEQPASLLLRAAENGSLLVVGRRHRPSRFGAHVGPVAHAVMHHSRAPVAVVPHT</sequence>
<dbReference type="InterPro" id="IPR014729">
    <property type="entry name" value="Rossmann-like_a/b/a_fold"/>
</dbReference>
<comment type="caution">
    <text evidence="3">The sequence shown here is derived from an EMBL/GenBank/DDBJ whole genome shotgun (WGS) entry which is preliminary data.</text>
</comment>
<dbReference type="InterPro" id="IPR006015">
    <property type="entry name" value="Universal_stress_UspA"/>
</dbReference>
<dbReference type="PANTHER" id="PTHR46268:SF6">
    <property type="entry name" value="UNIVERSAL STRESS PROTEIN UP12"/>
    <property type="match status" value="1"/>
</dbReference>
<dbReference type="InterPro" id="IPR006016">
    <property type="entry name" value="UspA"/>
</dbReference>
<evidence type="ECO:0000256" key="1">
    <source>
        <dbReference type="ARBA" id="ARBA00008791"/>
    </source>
</evidence>
<gene>
    <name evidence="3" type="ORF">ITI46_02090</name>
</gene>
<keyword evidence="4" id="KW-1185">Reference proteome</keyword>
<dbReference type="Pfam" id="PF00582">
    <property type="entry name" value="Usp"/>
    <property type="match status" value="2"/>
</dbReference>
<evidence type="ECO:0000313" key="4">
    <source>
        <dbReference type="Proteomes" id="UP001519064"/>
    </source>
</evidence>
<evidence type="ECO:0000313" key="3">
    <source>
        <dbReference type="EMBL" id="MBO8190508.1"/>
    </source>
</evidence>
<feature type="domain" description="UspA" evidence="2">
    <location>
        <begin position="5"/>
        <end position="141"/>
    </location>
</feature>
<feature type="domain" description="UspA" evidence="2">
    <location>
        <begin position="165"/>
        <end position="303"/>
    </location>
</feature>
<accession>A0ABS3X557</accession>
<dbReference type="SUPFAM" id="SSF52402">
    <property type="entry name" value="Adenine nucleotide alpha hydrolases-like"/>
    <property type="match status" value="2"/>
</dbReference>
<proteinExistence type="inferred from homology"/>
<dbReference type="PANTHER" id="PTHR46268">
    <property type="entry name" value="STRESS RESPONSE PROTEIN NHAX"/>
    <property type="match status" value="1"/>
</dbReference>
<evidence type="ECO:0000259" key="2">
    <source>
        <dbReference type="Pfam" id="PF00582"/>
    </source>
</evidence>
<dbReference type="EMBL" id="JADKMA010000006">
    <property type="protein sequence ID" value="MBO8190508.1"/>
    <property type="molecule type" value="Genomic_DNA"/>
</dbReference>
<dbReference type="Proteomes" id="UP001519064">
    <property type="component" value="Unassembled WGS sequence"/>
</dbReference>
<dbReference type="PRINTS" id="PR01438">
    <property type="entry name" value="UNVRSLSTRESS"/>
</dbReference>